<reference evidence="10 11" key="1">
    <citation type="journal article" date="2023" name="Commun. Biol.">
        <title>Reorganization of the ancestral sex-determining regions during the evolution of trioecy in Pleodorina starrii.</title>
        <authorList>
            <person name="Takahashi K."/>
            <person name="Suzuki S."/>
            <person name="Kawai-Toyooka H."/>
            <person name="Yamamoto K."/>
            <person name="Hamaji T."/>
            <person name="Ootsuki R."/>
            <person name="Yamaguchi H."/>
            <person name="Kawachi M."/>
            <person name="Higashiyama T."/>
            <person name="Nozaki H."/>
        </authorList>
    </citation>
    <scope>NUCLEOTIDE SEQUENCE [LARGE SCALE GENOMIC DNA]</scope>
    <source>
        <strain evidence="10 11">NIES-4479</strain>
    </source>
</reference>
<feature type="binding site" evidence="7">
    <location>
        <position position="34"/>
    </location>
    <ligand>
        <name>ATP</name>
        <dbReference type="ChEBI" id="CHEBI:30616"/>
    </ligand>
</feature>
<feature type="region of interest" description="Disordered" evidence="8">
    <location>
        <begin position="317"/>
        <end position="375"/>
    </location>
</feature>
<organism evidence="10 11">
    <name type="scientific">Pleodorina starrii</name>
    <dbReference type="NCBI Taxonomy" id="330485"/>
    <lineage>
        <taxon>Eukaryota</taxon>
        <taxon>Viridiplantae</taxon>
        <taxon>Chlorophyta</taxon>
        <taxon>core chlorophytes</taxon>
        <taxon>Chlorophyceae</taxon>
        <taxon>CS clade</taxon>
        <taxon>Chlamydomonadales</taxon>
        <taxon>Volvocaceae</taxon>
        <taxon>Pleodorina</taxon>
    </lineage>
</organism>
<keyword evidence="6 7" id="KW-0067">ATP-binding</keyword>
<dbReference type="PROSITE" id="PS00107">
    <property type="entry name" value="PROTEIN_KINASE_ATP"/>
    <property type="match status" value="1"/>
</dbReference>
<dbReference type="GO" id="GO:0004674">
    <property type="term" value="F:protein serine/threonine kinase activity"/>
    <property type="evidence" value="ECO:0007669"/>
    <property type="project" value="UniProtKB-KW"/>
</dbReference>
<dbReference type="SUPFAM" id="SSF56112">
    <property type="entry name" value="Protein kinase-like (PK-like)"/>
    <property type="match status" value="1"/>
</dbReference>
<evidence type="ECO:0000256" key="8">
    <source>
        <dbReference type="SAM" id="MobiDB-lite"/>
    </source>
</evidence>
<dbReference type="InterPro" id="IPR000719">
    <property type="entry name" value="Prot_kinase_dom"/>
</dbReference>
<dbReference type="Gene3D" id="3.30.200.20">
    <property type="entry name" value="Phosphorylase Kinase, domain 1"/>
    <property type="match status" value="1"/>
</dbReference>
<dbReference type="FunFam" id="1.10.510.10:FF:000624">
    <property type="entry name" value="Mitogen-activated protein kinase"/>
    <property type="match status" value="1"/>
</dbReference>
<accession>A0A9W6BX58</accession>
<dbReference type="InterPro" id="IPR008271">
    <property type="entry name" value="Ser/Thr_kinase_AS"/>
</dbReference>
<feature type="compositionally biased region" description="Gly residues" evidence="8">
    <location>
        <begin position="625"/>
        <end position="635"/>
    </location>
</feature>
<evidence type="ECO:0000256" key="1">
    <source>
        <dbReference type="ARBA" id="ARBA00006485"/>
    </source>
</evidence>
<evidence type="ECO:0000256" key="6">
    <source>
        <dbReference type="ARBA" id="ARBA00022840"/>
    </source>
</evidence>
<dbReference type="GO" id="GO:0005524">
    <property type="term" value="F:ATP binding"/>
    <property type="evidence" value="ECO:0007669"/>
    <property type="project" value="UniProtKB-UniRule"/>
</dbReference>
<dbReference type="GO" id="GO:0005634">
    <property type="term" value="C:nucleus"/>
    <property type="evidence" value="ECO:0007669"/>
    <property type="project" value="TreeGrafter"/>
</dbReference>
<keyword evidence="2" id="KW-0723">Serine/threonine-protein kinase</keyword>
<feature type="compositionally biased region" description="Polar residues" evidence="8">
    <location>
        <begin position="499"/>
        <end position="508"/>
    </location>
</feature>
<dbReference type="AlphaFoldDB" id="A0A9W6BX58"/>
<name>A0A9W6BX58_9CHLO</name>
<dbReference type="Proteomes" id="UP001165080">
    <property type="component" value="Unassembled WGS sequence"/>
</dbReference>
<dbReference type="OrthoDB" id="548217at2759"/>
<keyword evidence="3" id="KW-0808">Transferase</keyword>
<comment type="similarity">
    <text evidence="1">Belongs to the protein kinase superfamily. CMGC Ser/Thr protein kinase family. CDC2/CDKX subfamily.</text>
</comment>
<dbReference type="CDD" id="cd07833">
    <property type="entry name" value="STKc_CDKL"/>
    <property type="match status" value="1"/>
</dbReference>
<evidence type="ECO:0000313" key="11">
    <source>
        <dbReference type="Proteomes" id="UP001165080"/>
    </source>
</evidence>
<comment type="caution">
    <text evidence="10">The sequence shown here is derived from an EMBL/GenBank/DDBJ whole genome shotgun (WGS) entry which is preliminary data.</text>
</comment>
<dbReference type="InterPro" id="IPR050108">
    <property type="entry name" value="CDK"/>
</dbReference>
<feature type="compositionally biased region" description="Polar residues" evidence="8">
    <location>
        <begin position="516"/>
        <end position="531"/>
    </location>
</feature>
<evidence type="ECO:0000256" key="7">
    <source>
        <dbReference type="PROSITE-ProRule" id="PRU10141"/>
    </source>
</evidence>
<dbReference type="FunFam" id="3.30.200.20:FF:000171">
    <property type="entry name" value="Putative cyclin-dependent kinase-like 5"/>
    <property type="match status" value="1"/>
</dbReference>
<proteinExistence type="inferred from homology"/>
<dbReference type="InterPro" id="IPR011009">
    <property type="entry name" value="Kinase-like_dom_sf"/>
</dbReference>
<gene>
    <name evidence="10" type="primary">PLEST010925</name>
    <name evidence="10" type="ORF">PLESTB_001550900</name>
</gene>
<feature type="domain" description="Protein kinase" evidence="9">
    <location>
        <begin position="4"/>
        <end position="293"/>
    </location>
</feature>
<dbReference type="PROSITE" id="PS50011">
    <property type="entry name" value="PROTEIN_KINASE_DOM"/>
    <property type="match status" value="1"/>
</dbReference>
<dbReference type="InterPro" id="IPR017441">
    <property type="entry name" value="Protein_kinase_ATP_BS"/>
</dbReference>
<dbReference type="EMBL" id="BRXU01000030">
    <property type="protein sequence ID" value="GLC59904.1"/>
    <property type="molecule type" value="Genomic_DNA"/>
</dbReference>
<evidence type="ECO:0000256" key="4">
    <source>
        <dbReference type="ARBA" id="ARBA00022741"/>
    </source>
</evidence>
<dbReference type="PANTHER" id="PTHR24056:SF111">
    <property type="entry name" value="CYCLIN-DEPENDENT KINASE-LIKE 5"/>
    <property type="match status" value="1"/>
</dbReference>
<feature type="region of interest" description="Disordered" evidence="8">
    <location>
        <begin position="390"/>
        <end position="414"/>
    </location>
</feature>
<evidence type="ECO:0000256" key="3">
    <source>
        <dbReference type="ARBA" id="ARBA00022679"/>
    </source>
</evidence>
<evidence type="ECO:0000256" key="5">
    <source>
        <dbReference type="ARBA" id="ARBA00022777"/>
    </source>
</evidence>
<dbReference type="Pfam" id="PF00069">
    <property type="entry name" value="Pkinase"/>
    <property type="match status" value="1"/>
</dbReference>
<feature type="compositionally biased region" description="Polar residues" evidence="8">
    <location>
        <begin position="670"/>
        <end position="685"/>
    </location>
</feature>
<feature type="compositionally biased region" description="Gly residues" evidence="8">
    <location>
        <begin position="464"/>
        <end position="479"/>
    </location>
</feature>
<dbReference type="Gene3D" id="1.10.510.10">
    <property type="entry name" value="Transferase(Phosphotransferase) domain 1"/>
    <property type="match status" value="1"/>
</dbReference>
<protein>
    <recommendedName>
        <fullName evidence="9">Protein kinase domain-containing protein</fullName>
    </recommendedName>
</protein>
<feature type="region of interest" description="Disordered" evidence="8">
    <location>
        <begin position="453"/>
        <end position="542"/>
    </location>
</feature>
<keyword evidence="11" id="KW-1185">Reference proteome</keyword>
<dbReference type="PROSITE" id="PS00108">
    <property type="entry name" value="PROTEIN_KINASE_ST"/>
    <property type="match status" value="1"/>
</dbReference>
<evidence type="ECO:0000313" key="10">
    <source>
        <dbReference type="EMBL" id="GLC59904.1"/>
    </source>
</evidence>
<evidence type="ECO:0000259" key="9">
    <source>
        <dbReference type="PROSITE" id="PS50011"/>
    </source>
</evidence>
<feature type="region of interest" description="Disordered" evidence="8">
    <location>
        <begin position="557"/>
        <end position="685"/>
    </location>
</feature>
<dbReference type="SMART" id="SM00220">
    <property type="entry name" value="S_TKc"/>
    <property type="match status" value="1"/>
</dbReference>
<feature type="compositionally biased region" description="Gly residues" evidence="8">
    <location>
        <begin position="655"/>
        <end position="666"/>
    </location>
</feature>
<sequence>MNKYEIISIVGEGAYGVVLKCRNKETGEIVAVKKFKESDEDEIVRKTTLREVKMLRALRQENIVNLKEAFRRKQKLYLVFEYVEHNLLEVLEEHPGGLESEQVRNYVYQLIKAVGWCHQHNIVHRDIKPENLLISPSTPGGVGKLKLCDFGFARQLPPPDVSITDYVSTRWYRAPELLLGSTHYGKEVDLWAIGCIMAELLDGQPLFPGESDIDQLYILQRLLGPLTREQHELFLRNPRFNGLKFPDMRNPETLERKYAGKLPHDALSFMKGLMAVDPAQRLTCSQALAHPYLAALEEKASGAAAAAAASAGRVTSGGAAESSSAARTPGRKASLQMGGSSGGAAGDPMDEDMPSPPATSRPENMDHDMSDNESTASTIAVARRKAAAAAAAKGGSGGSGHDGRGGNASFRGSGRRDINEMHAAAAASLGVMGGGGGAAAAAPADMYGGRLDSAGSRAGTPQGAVGGGKGGGGGGGYSGPGAHPQPRQSHLGVAAERFSASSRSTQQGGMPKQSPGRHNNSPPHSHLDSGSNYGGSGTARTSISTNQPVLYQTNAAAGASKLSRAPSRGDPWPGGPPGGQPGRGNIPPLAPGGGPRVSGHWGDDDVVSVSNMHLRTSADDAASSGYGGYGNGGRGAPRPGPASDPNPERPYSRGVLGGGSGAGPYGGNQMWPQLSMQQQRNRGNY</sequence>
<feature type="compositionally biased region" description="Low complexity" evidence="8">
    <location>
        <begin position="317"/>
        <end position="326"/>
    </location>
</feature>
<dbReference type="PANTHER" id="PTHR24056">
    <property type="entry name" value="CELL DIVISION PROTEIN KINASE"/>
    <property type="match status" value="1"/>
</dbReference>
<keyword evidence="5" id="KW-0418">Kinase</keyword>
<keyword evidence="4 7" id="KW-0547">Nucleotide-binding</keyword>
<evidence type="ECO:0000256" key="2">
    <source>
        <dbReference type="ARBA" id="ARBA00022527"/>
    </source>
</evidence>